<name>A0A9W6VMD0_9ACTN</name>
<dbReference type="Pfam" id="PF13365">
    <property type="entry name" value="Trypsin_2"/>
    <property type="match status" value="1"/>
</dbReference>
<evidence type="ECO:0000313" key="4">
    <source>
        <dbReference type="EMBL" id="GLY72564.1"/>
    </source>
</evidence>
<evidence type="ECO:0000256" key="3">
    <source>
        <dbReference type="SAM" id="SignalP"/>
    </source>
</evidence>
<gene>
    <name evidence="4" type="ORF">Airi01_008310</name>
</gene>
<feature type="signal peptide" evidence="3">
    <location>
        <begin position="1"/>
        <end position="19"/>
    </location>
</feature>
<dbReference type="EMBL" id="BSTJ01000001">
    <property type="protein sequence ID" value="GLY72564.1"/>
    <property type="molecule type" value="Genomic_DNA"/>
</dbReference>
<dbReference type="PROSITE" id="PS00134">
    <property type="entry name" value="TRYPSIN_HIS"/>
    <property type="match status" value="1"/>
</dbReference>
<dbReference type="InterPro" id="IPR009003">
    <property type="entry name" value="Peptidase_S1_PA"/>
</dbReference>
<dbReference type="Gene3D" id="2.40.10.10">
    <property type="entry name" value="Trypsin-like serine proteases"/>
    <property type="match status" value="2"/>
</dbReference>
<organism evidence="4 5">
    <name type="scientific">Actinoallomurus iriomotensis</name>
    <dbReference type="NCBI Taxonomy" id="478107"/>
    <lineage>
        <taxon>Bacteria</taxon>
        <taxon>Bacillati</taxon>
        <taxon>Actinomycetota</taxon>
        <taxon>Actinomycetes</taxon>
        <taxon>Streptosporangiales</taxon>
        <taxon>Thermomonosporaceae</taxon>
        <taxon>Actinoallomurus</taxon>
    </lineage>
</organism>
<reference evidence="4" key="1">
    <citation type="submission" date="2023-03" db="EMBL/GenBank/DDBJ databases">
        <title>Actinoallomurus iriomotensis NBRC 103681.</title>
        <authorList>
            <person name="Ichikawa N."/>
            <person name="Sato H."/>
            <person name="Tonouchi N."/>
        </authorList>
    </citation>
    <scope>NUCLEOTIDE SEQUENCE</scope>
    <source>
        <strain evidence="4">NBRC 103681</strain>
    </source>
</reference>
<dbReference type="GO" id="GO:0004252">
    <property type="term" value="F:serine-type endopeptidase activity"/>
    <property type="evidence" value="ECO:0007669"/>
    <property type="project" value="InterPro"/>
</dbReference>
<accession>A0A9W6VMD0</accession>
<dbReference type="GO" id="GO:0006508">
    <property type="term" value="P:proteolysis"/>
    <property type="evidence" value="ECO:0007669"/>
    <property type="project" value="InterPro"/>
</dbReference>
<dbReference type="AlphaFoldDB" id="A0A9W6VMD0"/>
<protein>
    <submittedName>
        <fullName evidence="4">Peptidase</fullName>
    </submittedName>
</protein>
<evidence type="ECO:0000256" key="1">
    <source>
        <dbReference type="ARBA" id="ARBA00022729"/>
    </source>
</evidence>
<dbReference type="InterPro" id="IPR018114">
    <property type="entry name" value="TRYPSIN_HIS"/>
</dbReference>
<dbReference type="SUPFAM" id="SSF50494">
    <property type="entry name" value="Trypsin-like serine proteases"/>
    <property type="match status" value="1"/>
</dbReference>
<dbReference type="Proteomes" id="UP001165135">
    <property type="component" value="Unassembled WGS sequence"/>
</dbReference>
<proteinExistence type="predicted"/>
<sequence length="338" mass="35788">MITLGAAHFWLMFTRSPFALVVPAVSAALGMLGSATSHPAPGVTAVTDHVIATASSATLRYWTVERMRRAVVPPQRSHLSAKGGADGGPAAGTPVTIPGSVPEQQSSRRSVATPGAPWTSRGAVRATTGKVFFTINGGDYVCSAGTVASANRDLVVTAGHCARDAAGNWAEHWIYVPGYDQGRRPYGAFPARHLFVPGPWTTRGDENYDVALVALSTSGKRHVTDVVGAQGIAFDQPRGALVYGFGYPAGGRYDGERLTYCSGRTYPDSHKITKDEGLRCDMTEGSSGGPWLTRFDAGTGTGVVTSVSSFKYADDPATMYGPYFGNAIRRMYDRAQQA</sequence>
<dbReference type="InterPro" id="IPR050966">
    <property type="entry name" value="Glutamyl_endopeptidase"/>
</dbReference>
<feature type="region of interest" description="Disordered" evidence="2">
    <location>
        <begin position="73"/>
        <end position="120"/>
    </location>
</feature>
<evidence type="ECO:0000256" key="2">
    <source>
        <dbReference type="SAM" id="MobiDB-lite"/>
    </source>
</evidence>
<dbReference type="InterPro" id="IPR043504">
    <property type="entry name" value="Peptidase_S1_PA_chymotrypsin"/>
</dbReference>
<keyword evidence="1 3" id="KW-0732">Signal</keyword>
<feature type="chain" id="PRO_5040942044" evidence="3">
    <location>
        <begin position="20"/>
        <end position="338"/>
    </location>
</feature>
<evidence type="ECO:0000313" key="5">
    <source>
        <dbReference type="Proteomes" id="UP001165135"/>
    </source>
</evidence>
<comment type="caution">
    <text evidence="4">The sequence shown here is derived from an EMBL/GenBank/DDBJ whole genome shotgun (WGS) entry which is preliminary data.</text>
</comment>
<dbReference type="PANTHER" id="PTHR15462">
    <property type="entry name" value="SERINE PROTEASE"/>
    <property type="match status" value="1"/>
</dbReference>